<dbReference type="Pfam" id="PF13738">
    <property type="entry name" value="Pyr_redox_3"/>
    <property type="match status" value="1"/>
</dbReference>
<evidence type="ECO:0000256" key="1">
    <source>
        <dbReference type="ARBA" id="ARBA00010139"/>
    </source>
</evidence>
<keyword evidence="2" id="KW-1133">Transmembrane helix</keyword>
<evidence type="ECO:0000256" key="2">
    <source>
        <dbReference type="SAM" id="Phobius"/>
    </source>
</evidence>
<keyword evidence="2" id="KW-0812">Transmembrane</keyword>
<protein>
    <submittedName>
        <fullName evidence="3">Uncharacterized protein</fullName>
    </submittedName>
</protein>
<evidence type="ECO:0000313" key="3">
    <source>
        <dbReference type="EMBL" id="KAG2111712.1"/>
    </source>
</evidence>
<comment type="similarity">
    <text evidence="1">Belongs to the FAD-binding monooxygenase family.</text>
</comment>
<feature type="transmembrane region" description="Helical" evidence="2">
    <location>
        <begin position="521"/>
        <end position="542"/>
    </location>
</feature>
<dbReference type="EMBL" id="JABBWM010000017">
    <property type="protein sequence ID" value="KAG2111712.1"/>
    <property type="molecule type" value="Genomic_DNA"/>
</dbReference>
<comment type="caution">
    <text evidence="3">The sequence shown here is derived from an EMBL/GenBank/DDBJ whole genome shotgun (WGS) entry which is preliminary data.</text>
</comment>
<dbReference type="Proteomes" id="UP000823399">
    <property type="component" value="Unassembled WGS sequence"/>
</dbReference>
<dbReference type="OrthoDB" id="74360at2759"/>
<proteinExistence type="inferred from homology"/>
<dbReference type="AlphaFoldDB" id="A0A9P7FBD1"/>
<evidence type="ECO:0000313" key="4">
    <source>
        <dbReference type="Proteomes" id="UP000823399"/>
    </source>
</evidence>
<dbReference type="PANTHER" id="PTHR42877">
    <property type="entry name" value="L-ORNITHINE N(5)-MONOOXYGENASE-RELATED"/>
    <property type="match status" value="1"/>
</dbReference>
<dbReference type="Gene3D" id="3.50.50.60">
    <property type="entry name" value="FAD/NAD(P)-binding domain"/>
    <property type="match status" value="2"/>
</dbReference>
<dbReference type="RefSeq" id="XP_041294931.1">
    <property type="nucleotide sequence ID" value="XM_041436757.1"/>
</dbReference>
<accession>A0A9P7FBD1</accession>
<sequence length="550" mass="62709">MLRNLLSTHDQLSNMNRDTPRVVIVGAGVAGITMAVNLRNKLHHNNFVIYEKAESIGGTWRDNTYPGCGSDVPGHWYSLSTEPNPYWENYYITQPEIRTYWEEIYQKYDLASRTVFNTCVKLVEWDEEKGVHNLTLEDVTSGQMIQIQAEVVIQAVGFFTAPKYPDIPGKEKFTGPLWHSSQWRHDVDLKDMTVGVIGNGCSATQFVPVIAAEPTTRVINFCRTPQWIALRSNYHYSNWAKWAFAHVPFLMYAYRCFMMITGDLLWGVFLANSPINTVFKKLLTWYIRSTAPAKYHDNLVPTYPPGCKRLVLDSNYLAALHQPNVDLNWTGIQEIVEDGIVLKTGDKVPLDAIIFSTGFYLVEREIVFRGIGGRTLKHYFESEGGYYGTVFPGFPNLFTIVGPNSASAHASLIFIIETQVGYILKLMKPIINGKAKSLQVTQKATTSYNTWIQKRMESTVFFSCFSYYRGDNQASAKNLATFPGMMSLYWWITRKPRWDDFKVVGGEQWFYQQRKVALTNYALVGLMVSIVGYIFSVLWKLVPGLKLLFG</sequence>
<reference evidence="3" key="1">
    <citation type="journal article" date="2020" name="New Phytol.">
        <title>Comparative genomics reveals dynamic genome evolution in host specialist ectomycorrhizal fungi.</title>
        <authorList>
            <person name="Lofgren L.A."/>
            <person name="Nguyen N.H."/>
            <person name="Vilgalys R."/>
            <person name="Ruytinx J."/>
            <person name="Liao H.L."/>
            <person name="Branco S."/>
            <person name="Kuo A."/>
            <person name="LaButti K."/>
            <person name="Lipzen A."/>
            <person name="Andreopoulos W."/>
            <person name="Pangilinan J."/>
            <person name="Riley R."/>
            <person name="Hundley H."/>
            <person name="Na H."/>
            <person name="Barry K."/>
            <person name="Grigoriev I.V."/>
            <person name="Stajich J.E."/>
            <person name="Kennedy P.G."/>
        </authorList>
    </citation>
    <scope>NUCLEOTIDE SEQUENCE</scope>
    <source>
        <strain evidence="3">FC423</strain>
    </source>
</reference>
<dbReference type="GeneID" id="64699016"/>
<organism evidence="3 4">
    <name type="scientific">Suillus discolor</name>
    <dbReference type="NCBI Taxonomy" id="1912936"/>
    <lineage>
        <taxon>Eukaryota</taxon>
        <taxon>Fungi</taxon>
        <taxon>Dikarya</taxon>
        <taxon>Basidiomycota</taxon>
        <taxon>Agaricomycotina</taxon>
        <taxon>Agaricomycetes</taxon>
        <taxon>Agaricomycetidae</taxon>
        <taxon>Boletales</taxon>
        <taxon>Suillineae</taxon>
        <taxon>Suillaceae</taxon>
        <taxon>Suillus</taxon>
    </lineage>
</organism>
<dbReference type="InterPro" id="IPR051209">
    <property type="entry name" value="FAD-bind_Monooxygenase_sf"/>
</dbReference>
<dbReference type="PANTHER" id="PTHR42877:SF4">
    <property type="entry name" value="FAD_NAD(P)-BINDING DOMAIN-CONTAINING PROTEIN-RELATED"/>
    <property type="match status" value="1"/>
</dbReference>
<gene>
    <name evidence="3" type="ORF">F5147DRAFT_686411</name>
</gene>
<dbReference type="SUPFAM" id="SSF51905">
    <property type="entry name" value="FAD/NAD(P)-binding domain"/>
    <property type="match status" value="2"/>
</dbReference>
<keyword evidence="4" id="KW-1185">Reference proteome</keyword>
<name>A0A9P7FBD1_9AGAM</name>
<dbReference type="InterPro" id="IPR036188">
    <property type="entry name" value="FAD/NAD-bd_sf"/>
</dbReference>
<keyword evidence="2" id="KW-0472">Membrane</keyword>